<dbReference type="AlphaFoldDB" id="A0A6G1HXU8"/>
<reference evidence="1" key="1">
    <citation type="journal article" date="2020" name="Stud. Mycol.">
        <title>101 Dothideomycetes genomes: a test case for predicting lifestyles and emergence of pathogens.</title>
        <authorList>
            <person name="Haridas S."/>
            <person name="Albert R."/>
            <person name="Binder M."/>
            <person name="Bloem J."/>
            <person name="Labutti K."/>
            <person name="Salamov A."/>
            <person name="Andreopoulos B."/>
            <person name="Baker S."/>
            <person name="Barry K."/>
            <person name="Bills G."/>
            <person name="Bluhm B."/>
            <person name="Cannon C."/>
            <person name="Castanera R."/>
            <person name="Culley D."/>
            <person name="Daum C."/>
            <person name="Ezra D."/>
            <person name="Gonzalez J."/>
            <person name="Henrissat B."/>
            <person name="Kuo A."/>
            <person name="Liang C."/>
            <person name="Lipzen A."/>
            <person name="Lutzoni F."/>
            <person name="Magnuson J."/>
            <person name="Mondo S."/>
            <person name="Nolan M."/>
            <person name="Ohm R."/>
            <person name="Pangilinan J."/>
            <person name="Park H.-J."/>
            <person name="Ramirez L."/>
            <person name="Alfaro M."/>
            <person name="Sun H."/>
            <person name="Tritt A."/>
            <person name="Yoshinaga Y."/>
            <person name="Zwiers L.-H."/>
            <person name="Turgeon B."/>
            <person name="Goodwin S."/>
            <person name="Spatafora J."/>
            <person name="Crous P."/>
            <person name="Grigoriev I."/>
        </authorList>
    </citation>
    <scope>NUCLEOTIDE SEQUENCE</scope>
    <source>
        <strain evidence="1">CBS 262.69</strain>
    </source>
</reference>
<keyword evidence="2" id="KW-1185">Reference proteome</keyword>
<accession>A0A6G1HXU8</accession>
<dbReference type="EMBL" id="ML996694">
    <property type="protein sequence ID" value="KAF2400878.1"/>
    <property type="molecule type" value="Genomic_DNA"/>
</dbReference>
<evidence type="ECO:0000313" key="2">
    <source>
        <dbReference type="Proteomes" id="UP000799640"/>
    </source>
</evidence>
<dbReference type="Proteomes" id="UP000799640">
    <property type="component" value="Unassembled WGS sequence"/>
</dbReference>
<sequence>MSAPDADEIVEFCQWCFEIIHSMRVCAKLLHGQELSDLKLRTEELHMMLSDYLTELQDRKQAYIAKSCPKDLSAAINVLTECVEYSRNLCIFVVGLHKRGLCTSREWDMLKKMLEDLDYSFVTLRIHLGIHESRDYLNYPEGLGRFARYVYPPKRDA</sequence>
<gene>
    <name evidence="1" type="ORF">EJ06DRAFT_529973</name>
</gene>
<proteinExistence type="predicted"/>
<protein>
    <submittedName>
        <fullName evidence="1">Uncharacterized protein</fullName>
    </submittedName>
</protein>
<organism evidence="1 2">
    <name type="scientific">Trichodelitschia bisporula</name>
    <dbReference type="NCBI Taxonomy" id="703511"/>
    <lineage>
        <taxon>Eukaryota</taxon>
        <taxon>Fungi</taxon>
        <taxon>Dikarya</taxon>
        <taxon>Ascomycota</taxon>
        <taxon>Pezizomycotina</taxon>
        <taxon>Dothideomycetes</taxon>
        <taxon>Dothideomycetes incertae sedis</taxon>
        <taxon>Phaeotrichales</taxon>
        <taxon>Phaeotrichaceae</taxon>
        <taxon>Trichodelitschia</taxon>
    </lineage>
</organism>
<name>A0A6G1HXU8_9PEZI</name>
<evidence type="ECO:0000313" key="1">
    <source>
        <dbReference type="EMBL" id="KAF2400878.1"/>
    </source>
</evidence>